<evidence type="ECO:0000313" key="4">
    <source>
        <dbReference type="Proteomes" id="UP000243197"/>
    </source>
</evidence>
<dbReference type="EMBL" id="AP014564">
    <property type="protein sequence ID" value="BAV95407.1"/>
    <property type="molecule type" value="Genomic_DNA"/>
</dbReference>
<keyword evidence="1" id="KW-0408">Iron</keyword>
<name>A0A1J1DZQ6_9FLAO</name>
<dbReference type="InterPro" id="IPR008988">
    <property type="entry name" value="Transcriptional_repressor_C"/>
</dbReference>
<dbReference type="SMART" id="SM00899">
    <property type="entry name" value="FeoA"/>
    <property type="match status" value="1"/>
</dbReference>
<dbReference type="Pfam" id="PF04023">
    <property type="entry name" value="FeoA"/>
    <property type="match status" value="1"/>
</dbReference>
<organism evidence="3 4">
    <name type="scientific">Ichthyobacterium seriolicida</name>
    <dbReference type="NCBI Taxonomy" id="242600"/>
    <lineage>
        <taxon>Bacteria</taxon>
        <taxon>Pseudomonadati</taxon>
        <taxon>Bacteroidota</taxon>
        <taxon>Flavobacteriia</taxon>
        <taxon>Flavobacteriales</taxon>
        <taxon>Ichthyobacteriaceae</taxon>
        <taxon>Ichthyobacterium</taxon>
    </lineage>
</organism>
<gene>
    <name evidence="3" type="ORF">JBKA6_1394</name>
</gene>
<dbReference type="SUPFAM" id="SSF50037">
    <property type="entry name" value="C-terminal domain of transcriptional repressors"/>
    <property type="match status" value="1"/>
</dbReference>
<dbReference type="InterPro" id="IPR038157">
    <property type="entry name" value="FeoA_core_dom"/>
</dbReference>
<evidence type="ECO:0000259" key="2">
    <source>
        <dbReference type="SMART" id="SM00899"/>
    </source>
</evidence>
<dbReference type="Proteomes" id="UP000243197">
    <property type="component" value="Chromosome"/>
</dbReference>
<reference evidence="3 4" key="1">
    <citation type="submission" date="2014-03" db="EMBL/GenBank/DDBJ databases">
        <title>complete genome sequence of Flavobacteriaceae bacterium JBKA-6.</title>
        <authorList>
            <person name="Takano T."/>
            <person name="Nakamura Y."/>
            <person name="Takuma S."/>
            <person name="Yasuike M."/>
            <person name="Matsuyama T."/>
            <person name="Sakai T."/>
            <person name="Fujiwara A."/>
            <person name="Kimoto K."/>
            <person name="Fukuda Y."/>
            <person name="Kondo H."/>
            <person name="Hirono I."/>
            <person name="Nakayasu C."/>
        </authorList>
    </citation>
    <scope>NUCLEOTIDE SEQUENCE [LARGE SCALE GENOMIC DNA]</scope>
    <source>
        <strain evidence="3 4">JBKA-6</strain>
    </source>
</reference>
<feature type="domain" description="Ferrous iron transporter FeoA-like" evidence="2">
    <location>
        <begin position="8"/>
        <end position="78"/>
    </location>
</feature>
<dbReference type="AlphaFoldDB" id="A0A1J1DZQ6"/>
<keyword evidence="4" id="KW-1185">Reference proteome</keyword>
<dbReference type="GO" id="GO:0046914">
    <property type="term" value="F:transition metal ion binding"/>
    <property type="evidence" value="ECO:0007669"/>
    <property type="project" value="InterPro"/>
</dbReference>
<proteinExistence type="predicted"/>
<dbReference type="Gene3D" id="2.30.30.90">
    <property type="match status" value="1"/>
</dbReference>
<evidence type="ECO:0000313" key="3">
    <source>
        <dbReference type="EMBL" id="BAV95407.1"/>
    </source>
</evidence>
<accession>A0A1J1DZQ6</accession>
<dbReference type="InterPro" id="IPR007167">
    <property type="entry name" value="Fe-transptr_FeoA-like"/>
</dbReference>
<dbReference type="KEGG" id="ise:JBKA6_1394"/>
<protein>
    <submittedName>
        <fullName evidence="3">Iron transporter</fullName>
    </submittedName>
</protein>
<evidence type="ECO:0000256" key="1">
    <source>
        <dbReference type="ARBA" id="ARBA00023004"/>
    </source>
</evidence>
<sequence length="78" mass="8789">MPLEKMHRSVLDMKIGEIAIIMGYIDGDIPIRLLNMGCIPDGEVCLKCMSPFGDLLCLKLLDCDVAIRREEARKILLK</sequence>